<dbReference type="Proteomes" id="UP000190648">
    <property type="component" value="Unassembled WGS sequence"/>
</dbReference>
<feature type="coiled-coil region" evidence="2">
    <location>
        <begin position="408"/>
        <end position="435"/>
    </location>
</feature>
<evidence type="ECO:0000256" key="3">
    <source>
        <dbReference type="SAM" id="MobiDB-lite"/>
    </source>
</evidence>
<proteinExistence type="predicted"/>
<dbReference type="InterPro" id="IPR039902">
    <property type="entry name" value="CCDC148/CCDC112"/>
</dbReference>
<dbReference type="EMBL" id="LSYS01004331">
    <property type="protein sequence ID" value="OPJ79649.1"/>
    <property type="molecule type" value="Genomic_DNA"/>
</dbReference>
<comment type="caution">
    <text evidence="4">The sequence shown here is derived from an EMBL/GenBank/DDBJ whole genome shotgun (WGS) entry which is preliminary data.</text>
</comment>
<keyword evidence="1 2" id="KW-0175">Coiled coil</keyword>
<dbReference type="OrthoDB" id="448087at2759"/>
<dbReference type="PANTHER" id="PTHR21549:SF1">
    <property type="entry name" value="COILED-COIL DOMAIN-CONTAINING PROTEIN 148"/>
    <property type="match status" value="1"/>
</dbReference>
<gene>
    <name evidence="4" type="primary">CCDC148</name>
    <name evidence="4" type="ORF">AV530_002153</name>
</gene>
<evidence type="ECO:0000313" key="4">
    <source>
        <dbReference type="EMBL" id="OPJ79649.1"/>
    </source>
</evidence>
<keyword evidence="5" id="KW-1185">Reference proteome</keyword>
<accession>A0A1V4K596</accession>
<reference evidence="4 5" key="1">
    <citation type="submission" date="2016-02" db="EMBL/GenBank/DDBJ databases">
        <title>Band-tailed pigeon sequencing and assembly.</title>
        <authorList>
            <person name="Soares A.E."/>
            <person name="Novak B.J."/>
            <person name="Rice E.S."/>
            <person name="O'Connell B."/>
            <person name="Chang D."/>
            <person name="Weber S."/>
            <person name="Shapiro B."/>
        </authorList>
    </citation>
    <scope>NUCLEOTIDE SEQUENCE [LARGE SCALE GENOMIC DNA]</scope>
    <source>
        <strain evidence="4">BTP2013</strain>
        <tissue evidence="4">Blood</tissue>
    </source>
</reference>
<feature type="region of interest" description="Disordered" evidence="3">
    <location>
        <begin position="587"/>
        <end position="608"/>
    </location>
</feature>
<organism evidence="4 5">
    <name type="scientific">Patagioenas fasciata monilis</name>
    <dbReference type="NCBI Taxonomy" id="372326"/>
    <lineage>
        <taxon>Eukaryota</taxon>
        <taxon>Metazoa</taxon>
        <taxon>Chordata</taxon>
        <taxon>Craniata</taxon>
        <taxon>Vertebrata</taxon>
        <taxon>Euteleostomi</taxon>
        <taxon>Archelosauria</taxon>
        <taxon>Archosauria</taxon>
        <taxon>Dinosauria</taxon>
        <taxon>Saurischia</taxon>
        <taxon>Theropoda</taxon>
        <taxon>Coelurosauria</taxon>
        <taxon>Aves</taxon>
        <taxon>Neognathae</taxon>
        <taxon>Neoaves</taxon>
        <taxon>Columbimorphae</taxon>
        <taxon>Columbiformes</taxon>
        <taxon>Columbidae</taxon>
        <taxon>Patagioenas</taxon>
    </lineage>
</organism>
<evidence type="ECO:0000313" key="5">
    <source>
        <dbReference type="Proteomes" id="UP000190648"/>
    </source>
</evidence>
<evidence type="ECO:0000256" key="1">
    <source>
        <dbReference type="ARBA" id="ARBA00023054"/>
    </source>
</evidence>
<sequence>MKMSEPDHGTSFTSRSISGVENPVVPLRSGLCSQSYKPVDYQHLWELAAAEKLTSAKIQLKIKKTEQVSKINKEQMLLKQHRQVWWREHKRLSENRQKVEADIKTFLDEESHKHGLFSDVSDLESKLSKEWDAHQANTVAPIWQLREELRSRLCEMQCHLPEESPLKSTVNPLEMLQQIESVKKQQKEILEFLALERLALERELEEYKPEALARSLEETDGLVLEVPSALLSLECPCPHLKTLIIDEYRKLAGAYCSRLQEIDEQLQASYRDVDWTEEDEWVFQTVIHQYPRDLQRRRMLYLDALQRYLPHKSRHELVVHEKAWGRCQSGRSRRRALLLAWARARSAFLLGAVASAAEASAAQQEQAALAGTRLRQQRICAHLKAKVLQWKAQQEEAARLEAAGAARRREEQDEAERLQKEREMVRRAQEKEKVKKFWAEKQRKWQEQEEKDLQRLEEFRKLMAEQAVRDRERVGLKAKIWSSHSLQPRNCSLKVAVVAKLDPARAVADTVASRARVGIGAKEEFHLQKPLFELHTYSEQQIVSDPRLRVELALREAGLHGAPYAREVLPKIPPPKLPRRDMESTAFEMESTSQQEQKSLGGVVRPIM</sequence>
<dbReference type="PANTHER" id="PTHR21549">
    <property type="entry name" value="MUTATED IN BLADDER CANCER 1"/>
    <property type="match status" value="1"/>
</dbReference>
<name>A0A1V4K596_PATFA</name>
<dbReference type="STRING" id="372326.A0A1V4K596"/>
<protein>
    <submittedName>
        <fullName evidence="4">Coiled-coil domain-containing protein 148</fullName>
    </submittedName>
</protein>
<evidence type="ECO:0000256" key="2">
    <source>
        <dbReference type="SAM" id="Coils"/>
    </source>
</evidence>
<dbReference type="AlphaFoldDB" id="A0A1V4K596"/>